<dbReference type="KEGG" id="sus:Acid_4461"/>
<dbReference type="SUPFAM" id="SSF56935">
    <property type="entry name" value="Porins"/>
    <property type="match status" value="1"/>
</dbReference>
<comment type="subcellular location">
    <subcellularLocation>
        <location evidence="1">Cell outer membrane</location>
        <topology evidence="1">Multi-pass membrane protein</topology>
    </subcellularLocation>
</comment>
<evidence type="ECO:0000256" key="1">
    <source>
        <dbReference type="ARBA" id="ARBA00004571"/>
    </source>
</evidence>
<protein>
    <submittedName>
        <fullName evidence="8">TonB-dependent receptor</fullName>
    </submittedName>
</protein>
<dbReference type="EMBL" id="CP000473">
    <property type="protein sequence ID" value="ABJ85422.1"/>
    <property type="molecule type" value="Genomic_DNA"/>
</dbReference>
<keyword evidence="4" id="KW-0812">Transmembrane</keyword>
<dbReference type="OrthoDB" id="97893at2"/>
<dbReference type="GO" id="GO:0044718">
    <property type="term" value="P:siderophore transmembrane transport"/>
    <property type="evidence" value="ECO:0007669"/>
    <property type="project" value="TreeGrafter"/>
</dbReference>
<dbReference type="InterPro" id="IPR057601">
    <property type="entry name" value="Oar-like_b-barrel"/>
</dbReference>
<dbReference type="STRING" id="234267.Acid_4461"/>
<organism evidence="8">
    <name type="scientific">Solibacter usitatus (strain Ellin6076)</name>
    <dbReference type="NCBI Taxonomy" id="234267"/>
    <lineage>
        <taxon>Bacteria</taxon>
        <taxon>Pseudomonadati</taxon>
        <taxon>Acidobacteriota</taxon>
        <taxon>Terriglobia</taxon>
        <taxon>Bryobacterales</taxon>
        <taxon>Solibacteraceae</taxon>
        <taxon>Candidatus Solibacter</taxon>
    </lineage>
</organism>
<dbReference type="InParanoid" id="Q01Y43"/>
<evidence type="ECO:0000256" key="2">
    <source>
        <dbReference type="ARBA" id="ARBA00022448"/>
    </source>
</evidence>
<dbReference type="HOGENOM" id="CLU_006298_0_0_0"/>
<proteinExistence type="predicted"/>
<keyword evidence="5" id="KW-0472">Membrane</keyword>
<evidence type="ECO:0000256" key="5">
    <source>
        <dbReference type="ARBA" id="ARBA00023136"/>
    </source>
</evidence>
<dbReference type="AlphaFoldDB" id="Q01Y43"/>
<keyword evidence="2" id="KW-0813">Transport</keyword>
<keyword evidence="3" id="KW-1134">Transmembrane beta strand</keyword>
<keyword evidence="8" id="KW-0675">Receptor</keyword>
<reference evidence="8" key="1">
    <citation type="submission" date="2006-10" db="EMBL/GenBank/DDBJ databases">
        <title>Complete sequence of Solibacter usitatus Ellin6076.</title>
        <authorList>
            <consortium name="US DOE Joint Genome Institute"/>
            <person name="Copeland A."/>
            <person name="Lucas S."/>
            <person name="Lapidus A."/>
            <person name="Barry K."/>
            <person name="Detter J.C."/>
            <person name="Glavina del Rio T."/>
            <person name="Hammon N."/>
            <person name="Israni S."/>
            <person name="Dalin E."/>
            <person name="Tice H."/>
            <person name="Pitluck S."/>
            <person name="Thompson L.S."/>
            <person name="Brettin T."/>
            <person name="Bruce D."/>
            <person name="Han C."/>
            <person name="Tapia R."/>
            <person name="Gilna P."/>
            <person name="Schmutz J."/>
            <person name="Larimer F."/>
            <person name="Land M."/>
            <person name="Hauser L."/>
            <person name="Kyrpides N."/>
            <person name="Mikhailova N."/>
            <person name="Janssen P.H."/>
            <person name="Kuske C.R."/>
            <person name="Richardson P."/>
        </authorList>
    </citation>
    <scope>NUCLEOTIDE SEQUENCE</scope>
    <source>
        <strain evidence="8">Ellin6076</strain>
    </source>
</reference>
<name>Q01Y43_SOLUE</name>
<gene>
    <name evidence="8" type="ordered locus">Acid_4461</name>
</gene>
<dbReference type="Pfam" id="PF13620">
    <property type="entry name" value="CarboxypepD_reg"/>
    <property type="match status" value="1"/>
</dbReference>
<keyword evidence="6" id="KW-0998">Cell outer membrane</keyword>
<evidence type="ECO:0000256" key="4">
    <source>
        <dbReference type="ARBA" id="ARBA00022692"/>
    </source>
</evidence>
<dbReference type="SUPFAM" id="SSF49464">
    <property type="entry name" value="Carboxypeptidase regulatory domain-like"/>
    <property type="match status" value="1"/>
</dbReference>
<dbReference type="InterPro" id="IPR036942">
    <property type="entry name" value="Beta-barrel_TonB_sf"/>
</dbReference>
<dbReference type="InterPro" id="IPR039426">
    <property type="entry name" value="TonB-dep_rcpt-like"/>
</dbReference>
<dbReference type="eggNOG" id="COG4771">
    <property type="taxonomic scope" value="Bacteria"/>
</dbReference>
<evidence type="ECO:0000259" key="7">
    <source>
        <dbReference type="Pfam" id="PF25183"/>
    </source>
</evidence>
<accession>Q01Y43</accession>
<dbReference type="GO" id="GO:0015344">
    <property type="term" value="F:siderophore uptake transmembrane transporter activity"/>
    <property type="evidence" value="ECO:0007669"/>
    <property type="project" value="TreeGrafter"/>
</dbReference>
<evidence type="ECO:0000256" key="3">
    <source>
        <dbReference type="ARBA" id="ARBA00022452"/>
    </source>
</evidence>
<dbReference type="Gene3D" id="2.60.40.1120">
    <property type="entry name" value="Carboxypeptidase-like, regulatory domain"/>
    <property type="match status" value="1"/>
</dbReference>
<dbReference type="Gene3D" id="2.40.170.20">
    <property type="entry name" value="TonB-dependent receptor, beta-barrel domain"/>
    <property type="match status" value="1"/>
</dbReference>
<evidence type="ECO:0000313" key="8">
    <source>
        <dbReference type="EMBL" id="ABJ85422.1"/>
    </source>
</evidence>
<dbReference type="PANTHER" id="PTHR30069">
    <property type="entry name" value="TONB-DEPENDENT OUTER MEMBRANE RECEPTOR"/>
    <property type="match status" value="1"/>
</dbReference>
<dbReference type="PANTHER" id="PTHR30069:SF46">
    <property type="entry name" value="OAR PROTEIN"/>
    <property type="match status" value="1"/>
</dbReference>
<dbReference type="Pfam" id="PF25183">
    <property type="entry name" value="OMP_b-brl_4"/>
    <property type="match status" value="1"/>
</dbReference>
<sequence precursor="true">MKTKSILCGVVFVTAAWCQSYLGGVRGNVFDASGKSIGEAKVTLIDEAAGTQRATISAGEGGFNFSQVVPATYTVVAEAPGFKKFERKHVMVATQEFVSLDLKMEIGSVNESVQVTEEIPLIESTTASQGQVLDRQQLIDLPNLGRNPFMMSKLAQNVTPVGDPHYNRMEDQSGSSQISIAGGPVRGNNYLLDGIPITDAANRAIIIPTLEAVEQVKVQSNTYDAEMARTGGGMFNTYLKSGTNDWHGSLFGSLRETSWAANNFFNNAAGIALPDQPNKTFGASFGGPIRIPKIYNGKNRTFFWLAWEGYQDTQSNTSQFSTPTALERIGDFSQSKTASGALNVIYDPLSTVCAGSTCTRQPFAGNVIPNGQLNPVGLAIAATYVKPQTASAYYGAPNLTQAATLAAKASQKTAKLDHQFTNWWRSSLSYLRYYSLEPGNNWFPTVSSPDQWLLLRRVDTTQFNNILTISPTTVLTVRYGFNRFPNYGYQQSQGFNLTSLGFNPAYVAQVPSPTFPNVTMTSQYSLGTNNNFYYVHHSKNFSAGLAKYQGRHNLKGGFDYRRIHDDGNDFANSAGAFTFNGVFSRSTPLTAVAGTGADMADMLLGTASAGTGYIPTKLYEYADYYGAYFQDDIRLTKTLTVNVGVRWEREYGLQEKNNSMVVGFDTKSVNPLAANVTGILPKGVIQFAGVNGNSIHVSNPNMNKMAPRIGLAWQLDSKTTVRGGYGLYWAPQFAIGTPYNPPGFTATTSYIASNDGNATPATYVNNPFPAGLAKPTGATLGDMTGIGQSLSIIDPNSRSPRVQQYSIDIQRELPFGVAVELGYVGSHSTHLTQATANININALNPALLSQGAALTQTVANPFFGKGGAGVIGSATVSQVQLLLPYPTFSTINYQYNDGSYARYDSLVAKAQKRMSMGLTFLSTLTWSRNHDASTGGAGNFLNAGNAGPQNPYDLKSEYSLANVDTPLRWSTGFTYDLPFGKSKKFLSGSKALDYAVGGWSMNAISVYQSGFPIQITQSTNNNSVFGYASQRPSATGISPVTSGSLESRLGNYINVAAFATSARGAFGNIARTLDMRGPGQANWDASLFKSFSITEKFKGQFRAEALNAMNTPMFAAPNASFGSSSFGRITSQVNFSRMMQLGLRFFF</sequence>
<dbReference type="InterPro" id="IPR008969">
    <property type="entry name" value="CarboxyPept-like_regulatory"/>
</dbReference>
<feature type="domain" description="TonB-dependent transporter Oar-like beta-barrel" evidence="7">
    <location>
        <begin position="239"/>
        <end position="1140"/>
    </location>
</feature>
<evidence type="ECO:0000256" key="6">
    <source>
        <dbReference type="ARBA" id="ARBA00023237"/>
    </source>
</evidence>
<dbReference type="GO" id="GO:0009279">
    <property type="term" value="C:cell outer membrane"/>
    <property type="evidence" value="ECO:0007669"/>
    <property type="project" value="UniProtKB-SubCell"/>
</dbReference>